<dbReference type="SUPFAM" id="SSF51445">
    <property type="entry name" value="(Trans)glycosidases"/>
    <property type="match status" value="1"/>
</dbReference>
<accession>A0ABS1MV68</accession>
<keyword evidence="10" id="KW-1185">Reference proteome</keyword>
<dbReference type="InterPro" id="IPR006311">
    <property type="entry name" value="TAT_signal"/>
</dbReference>
<dbReference type="InterPro" id="IPR019801">
    <property type="entry name" value="Glyco_hydro_35_CS"/>
</dbReference>
<dbReference type="Pfam" id="PF21317">
    <property type="entry name" value="BetaGal_ABD_1"/>
    <property type="match status" value="1"/>
</dbReference>
<dbReference type="InterPro" id="IPR048913">
    <property type="entry name" value="BetaGal_gal-bd"/>
</dbReference>
<dbReference type="PIRSF" id="PIRSF006336">
    <property type="entry name" value="B-gal"/>
    <property type="match status" value="1"/>
</dbReference>
<dbReference type="InterPro" id="IPR031330">
    <property type="entry name" value="Gly_Hdrlase_35_cat"/>
</dbReference>
<evidence type="ECO:0000256" key="3">
    <source>
        <dbReference type="ARBA" id="ARBA00023295"/>
    </source>
</evidence>
<comment type="caution">
    <text evidence="9">The sequence shown here is derived from an EMBL/GenBank/DDBJ whole genome shotgun (WGS) entry which is preliminary data.</text>
</comment>
<feature type="domain" description="Glycoside hydrolase 35 catalytic" evidence="6">
    <location>
        <begin position="46"/>
        <end position="361"/>
    </location>
</feature>
<feature type="domain" description="Beta-galactosidase galactose-binding" evidence="8">
    <location>
        <begin position="536"/>
        <end position="594"/>
    </location>
</feature>
<dbReference type="PANTHER" id="PTHR23421">
    <property type="entry name" value="BETA-GALACTOSIDASE RELATED"/>
    <property type="match status" value="1"/>
</dbReference>
<dbReference type="Pfam" id="PF01301">
    <property type="entry name" value="Glyco_hydro_35"/>
    <property type="match status" value="1"/>
</dbReference>
<dbReference type="SUPFAM" id="SSF49785">
    <property type="entry name" value="Galactose-binding domain-like"/>
    <property type="match status" value="1"/>
</dbReference>
<evidence type="ECO:0000256" key="5">
    <source>
        <dbReference type="RuleBase" id="RU003679"/>
    </source>
</evidence>
<dbReference type="InterPro" id="IPR026283">
    <property type="entry name" value="B-gal_1-like"/>
</dbReference>
<dbReference type="PROSITE" id="PS51318">
    <property type="entry name" value="TAT"/>
    <property type="match status" value="1"/>
</dbReference>
<evidence type="ECO:0000313" key="10">
    <source>
        <dbReference type="Proteomes" id="UP000629371"/>
    </source>
</evidence>
<evidence type="ECO:0000256" key="4">
    <source>
        <dbReference type="RuleBase" id="RU000675"/>
    </source>
</evidence>
<name>A0ABS1MV68_9ACTN</name>
<proteinExistence type="inferred from homology"/>
<evidence type="ECO:0000259" key="8">
    <source>
        <dbReference type="Pfam" id="PF21467"/>
    </source>
</evidence>
<dbReference type="PROSITE" id="PS01182">
    <property type="entry name" value="GLYCOSYL_HYDROL_F35"/>
    <property type="match status" value="1"/>
</dbReference>
<evidence type="ECO:0000256" key="2">
    <source>
        <dbReference type="ARBA" id="ARBA00022801"/>
    </source>
</evidence>
<organism evidence="9 10">
    <name type="scientific">Streptomyces siderophoricus</name>
    <dbReference type="NCBI Taxonomy" id="2802281"/>
    <lineage>
        <taxon>Bacteria</taxon>
        <taxon>Bacillati</taxon>
        <taxon>Actinomycetota</taxon>
        <taxon>Actinomycetes</taxon>
        <taxon>Kitasatosporales</taxon>
        <taxon>Streptomycetaceae</taxon>
        <taxon>Streptomyces</taxon>
    </lineage>
</organism>
<evidence type="ECO:0000313" key="9">
    <source>
        <dbReference type="EMBL" id="MBL1091642.1"/>
    </source>
</evidence>
<dbReference type="PRINTS" id="PR00742">
    <property type="entry name" value="GLHYDRLASE35"/>
</dbReference>
<dbReference type="Pfam" id="PF21467">
    <property type="entry name" value="BetaGal_gal-bd"/>
    <property type="match status" value="1"/>
</dbReference>
<evidence type="ECO:0000259" key="6">
    <source>
        <dbReference type="Pfam" id="PF01301"/>
    </source>
</evidence>
<dbReference type="EC" id="3.2.1.23" evidence="4"/>
<feature type="domain" description="Beta-galactosidase 1-like first all-beta" evidence="7">
    <location>
        <begin position="407"/>
        <end position="517"/>
    </location>
</feature>
<dbReference type="InterPro" id="IPR001944">
    <property type="entry name" value="Glycoside_Hdrlase_35"/>
</dbReference>
<comment type="catalytic activity">
    <reaction evidence="4">
        <text>Hydrolysis of terminal non-reducing beta-D-galactose residues in beta-D-galactosides.</text>
        <dbReference type="EC" id="3.2.1.23"/>
    </reaction>
</comment>
<dbReference type="Gene3D" id="2.60.120.260">
    <property type="entry name" value="Galactose-binding domain-like"/>
    <property type="match status" value="2"/>
</dbReference>
<comment type="similarity">
    <text evidence="1 5">Belongs to the glycosyl hydrolase 35 family.</text>
</comment>
<dbReference type="Proteomes" id="UP000629371">
    <property type="component" value="Unassembled WGS sequence"/>
</dbReference>
<dbReference type="Gene3D" id="3.20.20.80">
    <property type="entry name" value="Glycosidases"/>
    <property type="match status" value="1"/>
</dbReference>
<sequence>MTQFSRRRFLSSAMVGAASLGVSLGGSRTTLAQAESPRGLTIRGKEFLLDGKPFRILSGAFHYFRTHPKDWRDRLLRMRAMGLNTVETYVAWNFHQPYEKKADFTGWRDVAAFVRTADEVGLKVIVRPGPYICAEWDFGGLPAWLLKNKDAPLRRSDPAYEQAVDTWFAELLPRFVDLQATRGGPIIAMQVENEYGSYDDDHAHLEHLRDTMRAQGIDSLLFCSNGATQQALEAGSLPDLLSTVNFAGDPTGPFAELRRFQPDKPLFCTEFWDGWFDHWGERHHTSDPARTAADVEKILAAGASINFYMAVGGTNFGWYAGANLSGSAYQPTVTSYDYDAPISESGELTEKFHAVRDVLAKYTTLPNTPLPATPRRMPAQRVAVRESVPLMDSVDALSSTPVRRTTPVHMEALGQPHGLIHYRTRVRGPQGTRHLRITGLGDRALVFGDGKRIGTFDRNQPLHTVDFTVAGASGTLDLLVDPTGRVNFGQGLNDPKGISGKVFLDDEELHDWEIRRLPLDNLSVLKFRTEETPTGPAFHRTRVHVATPADGFLAFPGWDKGMVWLNGFPLGRYWSLGPQVTLYAPGHLWRKGRNELVVLEMERRGDRIEVRSEPDIGEGAALSFLARGRNCK</sequence>
<reference evidence="9 10" key="1">
    <citation type="submission" date="2021-01" db="EMBL/GenBank/DDBJ databases">
        <title>WGS of actinomycetes isolated from Thailand.</title>
        <authorList>
            <person name="Thawai C."/>
        </authorList>
    </citation>
    <scope>NUCLEOTIDE SEQUENCE [LARGE SCALE GENOMIC DNA]</scope>
    <source>
        <strain evidence="9 10">CH9-7</strain>
    </source>
</reference>
<keyword evidence="2 4" id="KW-0378">Hydrolase</keyword>
<evidence type="ECO:0000259" key="7">
    <source>
        <dbReference type="Pfam" id="PF21317"/>
    </source>
</evidence>
<evidence type="ECO:0000256" key="1">
    <source>
        <dbReference type="ARBA" id="ARBA00009809"/>
    </source>
</evidence>
<dbReference type="InterPro" id="IPR048912">
    <property type="entry name" value="BetaGal1-like_ABD1"/>
</dbReference>
<dbReference type="InterPro" id="IPR008979">
    <property type="entry name" value="Galactose-bd-like_sf"/>
</dbReference>
<dbReference type="EMBL" id="JAERRI010000010">
    <property type="protein sequence ID" value="MBL1091642.1"/>
    <property type="molecule type" value="Genomic_DNA"/>
</dbReference>
<gene>
    <name evidence="9" type="ORF">JK360_19955</name>
</gene>
<keyword evidence="3 4" id="KW-0326">Glycosidase</keyword>
<protein>
    <recommendedName>
        <fullName evidence="4">Beta-galactosidase</fullName>
        <ecNumber evidence="4">3.2.1.23</ecNumber>
    </recommendedName>
</protein>
<dbReference type="InterPro" id="IPR017853">
    <property type="entry name" value="GH"/>
</dbReference>